<dbReference type="Pfam" id="PF23925">
    <property type="entry name" value="A-sol_ELP1"/>
    <property type="match status" value="1"/>
</dbReference>
<evidence type="ECO:0000259" key="10">
    <source>
        <dbReference type="Pfam" id="PF23925"/>
    </source>
</evidence>
<dbReference type="InterPro" id="IPR006849">
    <property type="entry name" value="Elp1"/>
</dbReference>
<dbReference type="Proteomes" id="UP000504606">
    <property type="component" value="Unplaced"/>
</dbReference>
<dbReference type="Pfam" id="PF23936">
    <property type="entry name" value="HB_ELP1"/>
    <property type="match status" value="1"/>
</dbReference>
<evidence type="ECO:0000259" key="9">
    <source>
        <dbReference type="Pfam" id="PF23878"/>
    </source>
</evidence>
<feature type="domain" description="ELP1 first N-terminal beta-propeller" evidence="7">
    <location>
        <begin position="1"/>
        <end position="361"/>
    </location>
</feature>
<proteinExistence type="inferred from homology"/>
<dbReference type="Pfam" id="PF23797">
    <property type="entry name" value="Beta-prop_ELP1_2nd"/>
    <property type="match status" value="1"/>
</dbReference>
<gene>
    <name evidence="13" type="primary">LOC113206055</name>
</gene>
<dbReference type="Pfam" id="PF23878">
    <property type="entry name" value="TPR_ELP1"/>
    <property type="match status" value="1"/>
</dbReference>
<dbReference type="PANTHER" id="PTHR12747:SF0">
    <property type="entry name" value="ELONGATOR COMPLEX PROTEIN 1"/>
    <property type="match status" value="1"/>
</dbReference>
<dbReference type="SUPFAM" id="SSF69322">
    <property type="entry name" value="Tricorn protease domain 2"/>
    <property type="match status" value="1"/>
</dbReference>
<keyword evidence="5" id="KW-0539">Nucleus</keyword>
<keyword evidence="4" id="KW-0819">tRNA processing</keyword>
<comment type="function">
    <text evidence="5">Component of the elongator complex which is required for multiple tRNA modifications, including mcm5U (5-methoxycarbonylmethyl uridine), mcm5s2U (5-methoxycarbonylmethyl-2-thiouridine), and ncm5U (5-carbamoylmethyl uridine). The elongator complex catalyzes formation of carboxymethyluridine in the wobble base at position 34 in tRNAs.</text>
</comment>
<sequence length="1359" mass="151249">MRNLIVNNSREFSIPGLKLSANSHDLIVVDHLRNAIFVQSGGIVYRFSTEDNSITELFRIDQYYPSEDGAPPSIVSMCYFQLTDSLCLAVDKGELLSLNCAAQEEVECVGFVESGLRLMEASPDEDVLVLLTAQDTVITMTASFDPINETNLQQTEFGENQFITVGWGKKETQFHGSEGKAAALAKRPGHIATLSKFDEGSPQITWRGDGALFAVNCLNSATGERFVRIFDRKGDLMYTSEHIPGLEGVVSWRPSGNLMACTQRLPNKHVVCFLEKNGLRHGDFTLPFSLDSVLVRELLWNAESTILLAWCQVVSGVSPPAGLVAGQSTLLLWTVNNYHWYLKQRIDLHVDHSPKAVCWDPDSGNRLHVICLGAKYLSYDFSWRVDHSSGTNQNDGAFVSVIDGDSLLITSFRHNVIPPPMCGTTLKLPAPATEVVFAPQHVPTSAIKELESRYLNTSSTEDSGFGDVVESLSSNPNNFCVLLCNGTLAAFSYVGSPHSPNPSHSLAGVYQIAWQEGGQMIPNNYLHHWTWMSRDTMVCSASVESQSQLCVFDVDSLGSSDNGRVVLRKTVALPSNVVSIVAGTEGNTVILQLVEGKVLSFSLESDTISDMFTFPQPVHKIMACKLDKDCGLGHEVVLGLSSHNRLYANTDVIMGNVTSFALHSKFLLFTTSQQQLFCCPLKKTSLLSLSKTGGDSGSFGVVERKVERGSRLVVVVPDGNRVILQMPRGNLECIEPRALTLCQMADLLNTQTYFEAFDLARKQRINLNLFVDHDPNLFLRNIELFVKRVSNPQWLCLFLAELHDEDCTKSMYKSHYPDQSPSSLSDKVKTVCDAFLAAVKKSNEKEAEKLTLPVLTALVLKHTSEGLEAALTLIKKLKESEDKSSSSVPWTVALHHLLYLRDVNQLMDAALGMYDFNLVVIVASKSQKDPKEYLAFLNKLRQMEENYQRYSIDKHLRKWESALIHLIKCPDDHNSELLQFVINQDLFREALSALPKHDERFQMIASAYADKLASQRLYKEAAVMYRRALDFNNALLSHQKALAWRNCIQDADDIGLNEEERRELFSELASALQETGQFGDAALVYQVYLNQPLKAVQTLCGGHLWTEAQRVANSLKLHDSIETVIHPCALDYADVMCVQVKTLSDTFNAHLSRLLEVRREKQLARERLDAQDGDADACVENDMLSDTSSITGSSVSSRGSSSHSSSSNRSSKNRRKQERKVLSLKKGSPHEELALMYALHQSITSTFALREEIHSLDCALVDLNDDNVARDLQNLLSVTLRTMEGSFSKIWPVHLVQGNSNHTATQSFGPNATSNMLASSMSSATSNQLDMSLLEPTYRFPPVIRLVKWELDMLRRTCK</sequence>
<dbReference type="KEGG" id="foc:113206055"/>
<feature type="compositionally biased region" description="Low complexity" evidence="6">
    <location>
        <begin position="1186"/>
        <end position="1210"/>
    </location>
</feature>
<dbReference type="PIRSF" id="PIRSF017233">
    <property type="entry name" value="IKAP"/>
    <property type="match status" value="1"/>
</dbReference>
<dbReference type="GeneID" id="113206055"/>
<evidence type="ECO:0000256" key="6">
    <source>
        <dbReference type="SAM" id="MobiDB-lite"/>
    </source>
</evidence>
<dbReference type="OrthoDB" id="40048at2759"/>
<dbReference type="InterPro" id="IPR056169">
    <property type="entry name" value="HB_ELP1"/>
</dbReference>
<dbReference type="InterPro" id="IPR056165">
    <property type="entry name" value="Beta-prop_ELP1_2nd"/>
</dbReference>
<feature type="domain" description="ELP1 TPR" evidence="9">
    <location>
        <begin position="947"/>
        <end position="1110"/>
    </location>
</feature>
<evidence type="ECO:0000313" key="12">
    <source>
        <dbReference type="Proteomes" id="UP000504606"/>
    </source>
</evidence>
<organism evidence="12 13">
    <name type="scientific">Frankliniella occidentalis</name>
    <name type="common">Western flower thrips</name>
    <name type="synonym">Euthrips occidentalis</name>
    <dbReference type="NCBI Taxonomy" id="133901"/>
    <lineage>
        <taxon>Eukaryota</taxon>
        <taxon>Metazoa</taxon>
        <taxon>Ecdysozoa</taxon>
        <taxon>Arthropoda</taxon>
        <taxon>Hexapoda</taxon>
        <taxon>Insecta</taxon>
        <taxon>Pterygota</taxon>
        <taxon>Neoptera</taxon>
        <taxon>Paraneoptera</taxon>
        <taxon>Thysanoptera</taxon>
        <taxon>Terebrantia</taxon>
        <taxon>Thripoidea</taxon>
        <taxon>Thripidae</taxon>
        <taxon>Frankliniella</taxon>
    </lineage>
</organism>
<dbReference type="GO" id="GO:0005634">
    <property type="term" value="C:nucleus"/>
    <property type="evidence" value="ECO:0007669"/>
    <property type="project" value="UniProtKB-SubCell"/>
</dbReference>
<comment type="similarity">
    <text evidence="2 5">Belongs to the ELP1/IKA1 family.</text>
</comment>
<dbReference type="InterPro" id="IPR056166">
    <property type="entry name" value="TPR_ELP1"/>
</dbReference>
<evidence type="ECO:0000259" key="8">
    <source>
        <dbReference type="Pfam" id="PF23797"/>
    </source>
</evidence>
<name>A0A6J1SAR8_FRAOC</name>
<feature type="domain" description="ELP1 N-terminal second beta-propeller" evidence="8">
    <location>
        <begin position="401"/>
        <end position="713"/>
    </location>
</feature>
<dbReference type="GO" id="GO:0033588">
    <property type="term" value="C:elongator holoenzyme complex"/>
    <property type="evidence" value="ECO:0007669"/>
    <property type="project" value="InterPro"/>
</dbReference>
<dbReference type="GO" id="GO:0002926">
    <property type="term" value="P:tRNA wobble base 5-methoxycarbonylmethyl-2-thiouridinylation"/>
    <property type="evidence" value="ECO:0007669"/>
    <property type="project" value="TreeGrafter"/>
</dbReference>
<evidence type="ECO:0000256" key="2">
    <source>
        <dbReference type="ARBA" id="ARBA00006086"/>
    </source>
</evidence>
<protein>
    <recommendedName>
        <fullName evidence="5">Elongator complex protein 1</fullName>
    </recommendedName>
</protein>
<evidence type="ECO:0000256" key="3">
    <source>
        <dbReference type="ARBA" id="ARBA00022490"/>
    </source>
</evidence>
<evidence type="ECO:0000259" key="7">
    <source>
        <dbReference type="Pfam" id="PF04762"/>
    </source>
</evidence>
<evidence type="ECO:0000313" key="13">
    <source>
        <dbReference type="RefSeq" id="XP_026277733.1"/>
    </source>
</evidence>
<dbReference type="GO" id="GO:0000049">
    <property type="term" value="F:tRNA binding"/>
    <property type="evidence" value="ECO:0007669"/>
    <property type="project" value="TreeGrafter"/>
</dbReference>
<comment type="subcellular location">
    <subcellularLocation>
        <location evidence="5">Cytoplasm</location>
    </subcellularLocation>
    <subcellularLocation>
        <location evidence="5">Nucleus</location>
    </subcellularLocation>
</comment>
<evidence type="ECO:0000256" key="1">
    <source>
        <dbReference type="ARBA" id="ARBA00005043"/>
    </source>
</evidence>
<feature type="domain" description="ELP1 alpha-solenoid" evidence="10">
    <location>
        <begin position="737"/>
        <end position="940"/>
    </location>
</feature>
<dbReference type="RefSeq" id="XP_026277733.1">
    <property type="nucleotide sequence ID" value="XM_026421948.2"/>
</dbReference>
<accession>A0A6J1SAR8</accession>
<dbReference type="PANTHER" id="PTHR12747">
    <property type="entry name" value="ELONGATOR COMPLEX PROTEIN 1"/>
    <property type="match status" value="1"/>
</dbReference>
<reference evidence="13" key="1">
    <citation type="submission" date="2025-08" db="UniProtKB">
        <authorList>
            <consortium name="RefSeq"/>
        </authorList>
    </citation>
    <scope>IDENTIFICATION</scope>
    <source>
        <tissue evidence="13">Whole organism</tissue>
    </source>
</reference>
<keyword evidence="12" id="KW-1185">Reference proteome</keyword>
<feature type="domain" description="ELP1 three-helical bundle" evidence="11">
    <location>
        <begin position="1119"/>
        <end position="1290"/>
    </location>
</feature>
<evidence type="ECO:0000256" key="4">
    <source>
        <dbReference type="ARBA" id="ARBA00022694"/>
    </source>
</evidence>
<dbReference type="CTD" id="8518"/>
<keyword evidence="3 5" id="KW-0963">Cytoplasm</keyword>
<evidence type="ECO:0000256" key="5">
    <source>
        <dbReference type="PIRNR" id="PIRNR017233"/>
    </source>
</evidence>
<dbReference type="InterPro" id="IPR056164">
    <property type="entry name" value="Beta-prop_ELP1_1st"/>
</dbReference>
<dbReference type="UniPathway" id="UPA00988"/>
<evidence type="ECO:0000259" key="11">
    <source>
        <dbReference type="Pfam" id="PF23936"/>
    </source>
</evidence>
<dbReference type="InterPro" id="IPR056167">
    <property type="entry name" value="A-sol_ELP1"/>
</dbReference>
<feature type="region of interest" description="Disordered" evidence="6">
    <location>
        <begin position="1186"/>
        <end position="1225"/>
    </location>
</feature>
<dbReference type="Pfam" id="PF04762">
    <property type="entry name" value="Beta-prop_ELP1_1st"/>
    <property type="match status" value="1"/>
</dbReference>
<dbReference type="GO" id="GO:0005829">
    <property type="term" value="C:cytosol"/>
    <property type="evidence" value="ECO:0007669"/>
    <property type="project" value="TreeGrafter"/>
</dbReference>
<comment type="pathway">
    <text evidence="1">tRNA modification; 5-methoxycarbonylmethyl-2-thiouridine-tRNA biosynthesis.</text>
</comment>